<name>A0ABR5PE00_9LACO</name>
<dbReference type="Gene3D" id="3.60.21.10">
    <property type="match status" value="1"/>
</dbReference>
<proteinExistence type="predicted"/>
<organism evidence="1 2">
    <name type="scientific">Lentilactobacillus rapi DSM 19907 = JCM 15042</name>
    <dbReference type="NCBI Taxonomy" id="1423795"/>
    <lineage>
        <taxon>Bacteria</taxon>
        <taxon>Bacillati</taxon>
        <taxon>Bacillota</taxon>
        <taxon>Bacilli</taxon>
        <taxon>Lactobacillales</taxon>
        <taxon>Lactobacillaceae</taxon>
        <taxon>Lentilactobacillus</taxon>
    </lineage>
</organism>
<comment type="caution">
    <text evidence="1">The sequence shown here is derived from an EMBL/GenBank/DDBJ whole genome shotgun (WGS) entry which is preliminary data.</text>
</comment>
<dbReference type="InterPro" id="IPR029052">
    <property type="entry name" value="Metallo-depent_PP-like"/>
</dbReference>
<protein>
    <recommendedName>
        <fullName evidence="3">Calcineurin-like phosphoesterase domain-containing protein</fullName>
    </recommendedName>
</protein>
<evidence type="ECO:0000313" key="2">
    <source>
        <dbReference type="Proteomes" id="UP000051977"/>
    </source>
</evidence>
<evidence type="ECO:0000313" key="1">
    <source>
        <dbReference type="EMBL" id="KRL17177.1"/>
    </source>
</evidence>
<dbReference type="SUPFAM" id="SSF56300">
    <property type="entry name" value="Metallo-dependent phosphatases"/>
    <property type="match status" value="1"/>
</dbReference>
<dbReference type="EMBL" id="AZEI01000035">
    <property type="protein sequence ID" value="KRL17177.1"/>
    <property type="molecule type" value="Genomic_DNA"/>
</dbReference>
<keyword evidence="2" id="KW-1185">Reference proteome</keyword>
<reference evidence="1 2" key="1">
    <citation type="journal article" date="2015" name="Genome Announc.">
        <title>Expanding the biotechnology potential of lactobacilli through comparative genomics of 213 strains and associated genera.</title>
        <authorList>
            <person name="Sun Z."/>
            <person name="Harris H.M."/>
            <person name="McCann A."/>
            <person name="Guo C."/>
            <person name="Argimon S."/>
            <person name="Zhang W."/>
            <person name="Yang X."/>
            <person name="Jeffery I.B."/>
            <person name="Cooney J.C."/>
            <person name="Kagawa T.F."/>
            <person name="Liu W."/>
            <person name="Song Y."/>
            <person name="Salvetti E."/>
            <person name="Wrobel A."/>
            <person name="Rasinkangas P."/>
            <person name="Parkhill J."/>
            <person name="Rea M.C."/>
            <person name="O'Sullivan O."/>
            <person name="Ritari J."/>
            <person name="Douillard F.P."/>
            <person name="Paul Ross R."/>
            <person name="Yang R."/>
            <person name="Briner A.E."/>
            <person name="Felis G.E."/>
            <person name="de Vos W.M."/>
            <person name="Barrangou R."/>
            <person name="Klaenhammer T.R."/>
            <person name="Caufield P.W."/>
            <person name="Cui Y."/>
            <person name="Zhang H."/>
            <person name="O'Toole P.W."/>
        </authorList>
    </citation>
    <scope>NUCLEOTIDE SEQUENCE [LARGE SCALE GENOMIC DNA]</scope>
    <source>
        <strain evidence="1 2">DSM 19907</strain>
    </source>
</reference>
<accession>A0ABR5PE00</accession>
<sequence>MIKIAASSDNHFDINKVDIDQIVEQQAAYLNENHVDYYLIAGDMFNDFEKAFVKGSLKM</sequence>
<dbReference type="Proteomes" id="UP000051977">
    <property type="component" value="Unassembled WGS sequence"/>
</dbReference>
<gene>
    <name evidence="1" type="ORF">FD12_GL001965</name>
</gene>
<evidence type="ECO:0008006" key="3">
    <source>
        <dbReference type="Google" id="ProtNLM"/>
    </source>
</evidence>